<proteinExistence type="predicted"/>
<reference evidence="2 5" key="1">
    <citation type="submission" date="2023-02" db="EMBL/GenBank/DDBJ databases">
        <title>Pathogen: clinical or host-associated sample.</title>
        <authorList>
            <person name="Hergert J."/>
            <person name="Casey R."/>
            <person name="Wagner J."/>
            <person name="Young E.L."/>
            <person name="Oakeson K.F."/>
        </authorList>
    </citation>
    <scope>NUCLEOTIDE SEQUENCE</scope>
    <source>
        <strain evidence="3 5">2022CK-00829</strain>
        <strain evidence="2">2022CK-00830</strain>
    </source>
</reference>
<keyword evidence="1" id="KW-0812">Transmembrane</keyword>
<evidence type="ECO:0000313" key="5">
    <source>
        <dbReference type="Proteomes" id="UP001221519"/>
    </source>
</evidence>
<dbReference type="Proteomes" id="UP001221519">
    <property type="component" value="Chromosome"/>
</dbReference>
<name>A0AAX3N5Z8_9BACL</name>
<evidence type="ECO:0000313" key="3">
    <source>
        <dbReference type="EMBL" id="WDI03744.1"/>
    </source>
</evidence>
<dbReference type="EMBL" id="CP118101">
    <property type="protein sequence ID" value="WDH84104.1"/>
    <property type="molecule type" value="Genomic_DNA"/>
</dbReference>
<keyword evidence="1" id="KW-0472">Membrane</keyword>
<dbReference type="Pfam" id="PF13630">
    <property type="entry name" value="SdpI"/>
    <property type="match status" value="1"/>
</dbReference>
<gene>
    <name evidence="2" type="ORF">PUW23_07785</name>
    <name evidence="3" type="ORF">PUW25_07260</name>
</gene>
<protein>
    <submittedName>
        <fullName evidence="2">SdpI family protein</fullName>
    </submittedName>
</protein>
<dbReference type="EMBL" id="CP118108">
    <property type="protein sequence ID" value="WDI03744.1"/>
    <property type="molecule type" value="Genomic_DNA"/>
</dbReference>
<evidence type="ECO:0000313" key="2">
    <source>
        <dbReference type="EMBL" id="WDH84104.1"/>
    </source>
</evidence>
<dbReference type="RefSeq" id="WP_047910073.1">
    <property type="nucleotide sequence ID" value="NZ_CP118101.1"/>
</dbReference>
<keyword evidence="1" id="KW-1133">Transmembrane helix</keyword>
<dbReference type="Proteomes" id="UP001220962">
    <property type="component" value="Chromosome"/>
</dbReference>
<evidence type="ECO:0000256" key="1">
    <source>
        <dbReference type="SAM" id="Phobius"/>
    </source>
</evidence>
<organism evidence="2 4">
    <name type="scientific">Paenibacillus urinalis</name>
    <dbReference type="NCBI Taxonomy" id="521520"/>
    <lineage>
        <taxon>Bacteria</taxon>
        <taxon>Bacillati</taxon>
        <taxon>Bacillota</taxon>
        <taxon>Bacilli</taxon>
        <taxon>Bacillales</taxon>
        <taxon>Paenibacillaceae</taxon>
        <taxon>Paenibacillus</taxon>
    </lineage>
</organism>
<accession>A0AAX3N5Z8</accession>
<dbReference type="InterPro" id="IPR025962">
    <property type="entry name" value="SdpI/YhfL"/>
</dbReference>
<feature type="transmembrane region" description="Helical" evidence="1">
    <location>
        <begin position="57"/>
        <end position="78"/>
    </location>
</feature>
<feature type="transmembrane region" description="Helical" evidence="1">
    <location>
        <begin position="6"/>
        <end position="25"/>
    </location>
</feature>
<dbReference type="AlphaFoldDB" id="A0AAX3N5Z8"/>
<sequence>MDVENLVVFSFVGVVFIILGLFMRIRPPKRMNHIYGYRTNRSMKSERMWKEANRYSAAWMVGIGLFYIIIGLFVSRFVRGMEGFGILVGLMLMFNLLLFVVVERRLKEMEDRTY</sequence>
<evidence type="ECO:0000313" key="4">
    <source>
        <dbReference type="Proteomes" id="UP001220962"/>
    </source>
</evidence>
<keyword evidence="5" id="KW-1185">Reference proteome</keyword>
<feature type="transmembrane region" description="Helical" evidence="1">
    <location>
        <begin position="84"/>
        <end position="102"/>
    </location>
</feature>